<evidence type="ECO:0000313" key="8">
    <source>
        <dbReference type="EMBL" id="HGM59057.1"/>
    </source>
</evidence>
<evidence type="ECO:0000256" key="1">
    <source>
        <dbReference type="ARBA" id="ARBA00004651"/>
    </source>
</evidence>
<feature type="transmembrane region" description="Helical" evidence="7">
    <location>
        <begin position="21"/>
        <end position="41"/>
    </location>
</feature>
<dbReference type="AlphaFoldDB" id="A0A7C4DBD4"/>
<dbReference type="InterPro" id="IPR048279">
    <property type="entry name" value="MdtK-like"/>
</dbReference>
<feature type="transmembrane region" description="Helical" evidence="7">
    <location>
        <begin position="207"/>
        <end position="230"/>
    </location>
</feature>
<keyword evidence="3" id="KW-1003">Cell membrane</keyword>
<evidence type="ECO:0000256" key="2">
    <source>
        <dbReference type="ARBA" id="ARBA00022448"/>
    </source>
</evidence>
<dbReference type="GO" id="GO:0015297">
    <property type="term" value="F:antiporter activity"/>
    <property type="evidence" value="ECO:0007669"/>
    <property type="project" value="InterPro"/>
</dbReference>
<protein>
    <submittedName>
        <fullName evidence="8">MATE family efflux transporter</fullName>
    </submittedName>
</protein>
<feature type="transmembrane region" description="Helical" evidence="7">
    <location>
        <begin position="403"/>
        <end position="424"/>
    </location>
</feature>
<feature type="transmembrane region" description="Helical" evidence="7">
    <location>
        <begin position="139"/>
        <end position="163"/>
    </location>
</feature>
<dbReference type="InterPro" id="IPR052031">
    <property type="entry name" value="Membrane_Transporter-Flippase"/>
</dbReference>
<evidence type="ECO:0000256" key="4">
    <source>
        <dbReference type="ARBA" id="ARBA00022692"/>
    </source>
</evidence>
<keyword evidence="4 7" id="KW-0812">Transmembrane</keyword>
<feature type="transmembrane region" description="Helical" evidence="7">
    <location>
        <begin position="300"/>
        <end position="320"/>
    </location>
</feature>
<dbReference type="NCBIfam" id="TIGR00797">
    <property type="entry name" value="matE"/>
    <property type="match status" value="1"/>
</dbReference>
<evidence type="ECO:0000256" key="5">
    <source>
        <dbReference type="ARBA" id="ARBA00022989"/>
    </source>
</evidence>
<feature type="transmembrane region" description="Helical" evidence="7">
    <location>
        <begin position="332"/>
        <end position="351"/>
    </location>
</feature>
<sequence>MVLERISELRDRVLNKPVGYTLVWLGLPMMMVQLVNISYNLADSYWLSKYHPYALAVPRQIWPTFMFINAIAQGLMSANLALISQYVGAKLYDEAKRIFTYFFSATLFLNTTAVTIFYLTRKWIFLWLIKVPPEIYEDVLVYSGIISLDILFAAFTFTYTTLFQSIGDTRTPSRIAVFSSLMNVILDPFMIHGLSIGDIEILKPMGVAGAAIATVISRFLGLALFITVVFKKYSVFKPRITFRFDINWIKKCIDIGLPVSIMFATNSLAFMFQNRLVNEFGSSAAAAFSIGFILSDLADAVLWGFTFAVSTMIGQALGAMDFNRAKEVARKSLIYIASGSAAGSTLIYMFRDKLILFFNPEELTFIYANKFIELFSFSIPFFAIFFIGMSVGRGSGHTRFPTLLGIVRLWILRIGLGYLLAFYLDLKLNGVWISMSLSNFVGGALMIPWIINAKWATPVISRGPHAKVSTRFS</sequence>
<feature type="transmembrane region" description="Helical" evidence="7">
    <location>
        <begin position="430"/>
        <end position="451"/>
    </location>
</feature>
<evidence type="ECO:0000256" key="6">
    <source>
        <dbReference type="ARBA" id="ARBA00023136"/>
    </source>
</evidence>
<proteinExistence type="predicted"/>
<dbReference type="PANTHER" id="PTHR43549">
    <property type="entry name" value="MULTIDRUG RESISTANCE PROTEIN YPNP-RELATED"/>
    <property type="match status" value="1"/>
</dbReference>
<dbReference type="Pfam" id="PF01554">
    <property type="entry name" value="MatE"/>
    <property type="match status" value="2"/>
</dbReference>
<feature type="transmembrane region" description="Helical" evidence="7">
    <location>
        <begin position="175"/>
        <end position="195"/>
    </location>
</feature>
<feature type="transmembrane region" description="Helical" evidence="7">
    <location>
        <begin position="371"/>
        <end position="391"/>
    </location>
</feature>
<organism evidence="8">
    <name type="scientific">Staphylothermus marinus</name>
    <dbReference type="NCBI Taxonomy" id="2280"/>
    <lineage>
        <taxon>Archaea</taxon>
        <taxon>Thermoproteota</taxon>
        <taxon>Thermoprotei</taxon>
        <taxon>Desulfurococcales</taxon>
        <taxon>Desulfurococcaceae</taxon>
        <taxon>Staphylothermus</taxon>
    </lineage>
</organism>
<keyword evidence="6 7" id="KW-0472">Membrane</keyword>
<evidence type="ECO:0000256" key="7">
    <source>
        <dbReference type="SAM" id="Phobius"/>
    </source>
</evidence>
<dbReference type="PIRSF" id="PIRSF006603">
    <property type="entry name" value="DinF"/>
    <property type="match status" value="1"/>
</dbReference>
<comment type="caution">
    <text evidence="8">The sequence shown here is derived from an EMBL/GenBank/DDBJ whole genome shotgun (WGS) entry which is preliminary data.</text>
</comment>
<accession>A0A7C4DBD4</accession>
<dbReference type="PANTHER" id="PTHR43549:SF2">
    <property type="entry name" value="MULTIDRUG RESISTANCE PROTEIN NORM-RELATED"/>
    <property type="match status" value="1"/>
</dbReference>
<dbReference type="InterPro" id="IPR002528">
    <property type="entry name" value="MATE_fam"/>
</dbReference>
<dbReference type="EMBL" id="DTBJ01000051">
    <property type="protein sequence ID" value="HGM59057.1"/>
    <property type="molecule type" value="Genomic_DNA"/>
</dbReference>
<comment type="subcellular location">
    <subcellularLocation>
        <location evidence="1">Cell membrane</location>
        <topology evidence="1">Multi-pass membrane protein</topology>
    </subcellularLocation>
</comment>
<name>A0A7C4DBD4_STAMA</name>
<dbReference type="GO" id="GO:0042910">
    <property type="term" value="F:xenobiotic transmembrane transporter activity"/>
    <property type="evidence" value="ECO:0007669"/>
    <property type="project" value="InterPro"/>
</dbReference>
<keyword evidence="5 7" id="KW-1133">Transmembrane helix</keyword>
<feature type="transmembrane region" description="Helical" evidence="7">
    <location>
        <begin position="61"/>
        <end position="86"/>
    </location>
</feature>
<keyword evidence="2" id="KW-0813">Transport</keyword>
<reference evidence="8" key="1">
    <citation type="journal article" date="2020" name="mSystems">
        <title>Genome- and Community-Level Interaction Insights into Carbon Utilization and Element Cycling Functions of Hydrothermarchaeota in Hydrothermal Sediment.</title>
        <authorList>
            <person name="Zhou Z."/>
            <person name="Liu Y."/>
            <person name="Xu W."/>
            <person name="Pan J."/>
            <person name="Luo Z.H."/>
            <person name="Li M."/>
        </authorList>
    </citation>
    <scope>NUCLEOTIDE SEQUENCE [LARGE SCALE GENOMIC DNA]</scope>
    <source>
        <strain evidence="8">SpSt-642</strain>
    </source>
</reference>
<feature type="transmembrane region" description="Helical" evidence="7">
    <location>
        <begin position="98"/>
        <end position="119"/>
    </location>
</feature>
<evidence type="ECO:0000256" key="3">
    <source>
        <dbReference type="ARBA" id="ARBA00022475"/>
    </source>
</evidence>
<dbReference type="GO" id="GO:0005886">
    <property type="term" value="C:plasma membrane"/>
    <property type="evidence" value="ECO:0007669"/>
    <property type="project" value="UniProtKB-SubCell"/>
</dbReference>
<gene>
    <name evidence="8" type="ORF">ENU14_05710</name>
</gene>